<dbReference type="Proteomes" id="UP001162483">
    <property type="component" value="Unassembled WGS sequence"/>
</dbReference>
<dbReference type="PANTHER" id="PTHR31193:SF1">
    <property type="entry name" value="TRANSMEMBRANE PROTEIN 268"/>
    <property type="match status" value="1"/>
</dbReference>
<protein>
    <submittedName>
        <fullName evidence="2">Uncharacterized protein</fullName>
    </submittedName>
</protein>
<gene>
    <name evidence="2" type="ORF">SPARVUS_LOCUS4714072</name>
</gene>
<reference evidence="2" key="1">
    <citation type="submission" date="2023-05" db="EMBL/GenBank/DDBJ databases">
        <authorList>
            <person name="Stuckert A."/>
        </authorList>
    </citation>
    <scope>NUCLEOTIDE SEQUENCE</scope>
</reference>
<name>A0ABN9CBQ9_9NEOB</name>
<comment type="caution">
    <text evidence="2">The sequence shown here is derived from an EMBL/GenBank/DDBJ whole genome shotgun (WGS) entry which is preliminary data.</text>
</comment>
<dbReference type="PANTHER" id="PTHR31193">
    <property type="entry name" value="TRANSMEMBRANE PROTEIN C9ORF91"/>
    <property type="match status" value="1"/>
</dbReference>
<dbReference type="EMBL" id="CATNWA010009160">
    <property type="protein sequence ID" value="CAI9557499.1"/>
    <property type="molecule type" value="Genomic_DNA"/>
</dbReference>
<evidence type="ECO:0000313" key="3">
    <source>
        <dbReference type="Proteomes" id="UP001162483"/>
    </source>
</evidence>
<accession>A0ABN9CBQ9</accession>
<keyword evidence="3" id="KW-1185">Reference proteome</keyword>
<evidence type="ECO:0000256" key="1">
    <source>
        <dbReference type="SAM" id="MobiDB-lite"/>
    </source>
</evidence>
<evidence type="ECO:0000313" key="2">
    <source>
        <dbReference type="EMBL" id="CAI9557499.1"/>
    </source>
</evidence>
<feature type="region of interest" description="Disordered" evidence="1">
    <location>
        <begin position="1"/>
        <end position="25"/>
    </location>
</feature>
<sequence length="100" mass="10836">MLAHISTEDPVTEESPLLASESRDKPVLCSKKIPLILWDEPEVMARQLLVIASACYVRLLIAGQLPKAYGAGHTGVLDVPCPCQFIENSILTSGRCVTCI</sequence>
<organism evidence="2 3">
    <name type="scientific">Staurois parvus</name>
    <dbReference type="NCBI Taxonomy" id="386267"/>
    <lineage>
        <taxon>Eukaryota</taxon>
        <taxon>Metazoa</taxon>
        <taxon>Chordata</taxon>
        <taxon>Craniata</taxon>
        <taxon>Vertebrata</taxon>
        <taxon>Euteleostomi</taxon>
        <taxon>Amphibia</taxon>
        <taxon>Batrachia</taxon>
        <taxon>Anura</taxon>
        <taxon>Neobatrachia</taxon>
        <taxon>Ranoidea</taxon>
        <taxon>Ranidae</taxon>
        <taxon>Staurois</taxon>
    </lineage>
</organism>
<dbReference type="InterPro" id="IPR028054">
    <property type="entry name" value="DUF4481"/>
</dbReference>
<dbReference type="Pfam" id="PF14800">
    <property type="entry name" value="DUF4481"/>
    <property type="match status" value="1"/>
</dbReference>
<proteinExistence type="predicted"/>